<dbReference type="Proteomes" id="UP000572635">
    <property type="component" value="Unassembled WGS sequence"/>
</dbReference>
<reference evidence="2 3" key="1">
    <citation type="submission" date="2020-08" db="EMBL/GenBank/DDBJ databases">
        <title>Sequencing the genomes of 1000 actinobacteria strains.</title>
        <authorList>
            <person name="Klenk H.-P."/>
        </authorList>
    </citation>
    <scope>NUCLEOTIDE SEQUENCE [LARGE SCALE GENOMIC DNA]</scope>
    <source>
        <strain evidence="2 3">DSM 44551</strain>
    </source>
</reference>
<name>A0A7W8QU96_9ACTN</name>
<evidence type="ECO:0000256" key="1">
    <source>
        <dbReference type="SAM" id="MobiDB-lite"/>
    </source>
</evidence>
<accession>A0A7W8QU96</accession>
<feature type="compositionally biased region" description="Low complexity" evidence="1">
    <location>
        <begin position="211"/>
        <end position="223"/>
    </location>
</feature>
<dbReference type="RefSeq" id="WP_184399992.1">
    <property type="nucleotide sequence ID" value="NZ_JACHDB010000003.1"/>
</dbReference>
<organism evidence="2 3">
    <name type="scientific">Nocardiopsis composta</name>
    <dbReference type="NCBI Taxonomy" id="157465"/>
    <lineage>
        <taxon>Bacteria</taxon>
        <taxon>Bacillati</taxon>
        <taxon>Actinomycetota</taxon>
        <taxon>Actinomycetes</taxon>
        <taxon>Streptosporangiales</taxon>
        <taxon>Nocardiopsidaceae</taxon>
        <taxon>Nocardiopsis</taxon>
    </lineage>
</organism>
<sequence>MRYAQIPHEALDGLPDLNSIGLLAIMLRHRADFPFKVGDVIKQKKAIPGPKLGERVAYGAMTTLIQHRWAARVKYMCGRGHMHTAVWRTAQQLTDDDLRTIAEKYTAGTERILHCKGCSDDPEIPVRTVIRPGATLQGPWGDYEPIAALLAPDGRLHDAAPAPVPGIAGTGTNRQNTPSPQVAPDPANPGTGAPGTGEPGTFKKNRENNSPLLPQAPQQAPQPRSEEEGDEQKPTKTKRPSAADLVSEATGATPEEAQGVIDRLAKAAERQGRPIGAMAAYVRGCDPADLARHLAAVRREREAERSRAAARSGGTVCCSLHARALPCRMCADELRLDPELGRRDLMVLLEDEGGPAARPDLAELLGLTPAG</sequence>
<feature type="compositionally biased region" description="Polar residues" evidence="1">
    <location>
        <begin position="170"/>
        <end position="180"/>
    </location>
</feature>
<dbReference type="AlphaFoldDB" id="A0A7W8QU96"/>
<gene>
    <name evidence="2" type="ORF">HDA36_006498</name>
</gene>
<feature type="region of interest" description="Disordered" evidence="1">
    <location>
        <begin position="157"/>
        <end position="257"/>
    </location>
</feature>
<keyword evidence="3" id="KW-1185">Reference proteome</keyword>
<protein>
    <submittedName>
        <fullName evidence="2">Uncharacterized protein</fullName>
    </submittedName>
</protein>
<proteinExistence type="predicted"/>
<dbReference type="EMBL" id="JACHDB010000003">
    <property type="protein sequence ID" value="MBB5436334.1"/>
    <property type="molecule type" value="Genomic_DNA"/>
</dbReference>
<comment type="caution">
    <text evidence="2">The sequence shown here is derived from an EMBL/GenBank/DDBJ whole genome shotgun (WGS) entry which is preliminary data.</text>
</comment>
<evidence type="ECO:0000313" key="2">
    <source>
        <dbReference type="EMBL" id="MBB5436334.1"/>
    </source>
</evidence>
<evidence type="ECO:0000313" key="3">
    <source>
        <dbReference type="Proteomes" id="UP000572635"/>
    </source>
</evidence>